<dbReference type="PANTHER" id="PTHR33266:SF1">
    <property type="entry name" value="F-BOX DOMAIN-CONTAINING PROTEIN"/>
    <property type="match status" value="1"/>
</dbReference>
<dbReference type="OrthoDB" id="107110at2759"/>
<dbReference type="STRING" id="765440.A0A0C3B6R5"/>
<proteinExistence type="predicted"/>
<dbReference type="HOGENOM" id="CLU_009568_2_0_1"/>
<evidence type="ECO:0000313" key="3">
    <source>
        <dbReference type="Proteomes" id="UP000054166"/>
    </source>
</evidence>
<reference evidence="3" key="2">
    <citation type="submission" date="2015-01" db="EMBL/GenBank/DDBJ databases">
        <title>Evolutionary Origins and Diversification of the Mycorrhizal Mutualists.</title>
        <authorList>
            <consortium name="DOE Joint Genome Institute"/>
            <consortium name="Mycorrhizal Genomics Consortium"/>
            <person name="Kohler A."/>
            <person name="Kuo A."/>
            <person name="Nagy L.G."/>
            <person name="Floudas D."/>
            <person name="Copeland A."/>
            <person name="Barry K.W."/>
            <person name="Cichocki N."/>
            <person name="Veneault-Fourrey C."/>
            <person name="LaButti K."/>
            <person name="Lindquist E.A."/>
            <person name="Lipzen A."/>
            <person name="Lundell T."/>
            <person name="Morin E."/>
            <person name="Murat C."/>
            <person name="Riley R."/>
            <person name="Ohm R."/>
            <person name="Sun H."/>
            <person name="Tunlid A."/>
            <person name="Henrissat B."/>
            <person name="Grigoriev I.V."/>
            <person name="Hibbett D.S."/>
            <person name="Martin F."/>
        </authorList>
    </citation>
    <scope>NUCLEOTIDE SEQUENCE [LARGE SCALE GENOMIC DNA]</scope>
    <source>
        <strain evidence="3">F 1598</strain>
    </source>
</reference>
<feature type="region of interest" description="Disordered" evidence="1">
    <location>
        <begin position="75"/>
        <end position="106"/>
    </location>
</feature>
<evidence type="ECO:0000256" key="1">
    <source>
        <dbReference type="SAM" id="MobiDB-lite"/>
    </source>
</evidence>
<dbReference type="InParanoid" id="A0A0C3B6R5"/>
<organism evidence="2 3">
    <name type="scientific">Piloderma croceum (strain F 1598)</name>
    <dbReference type="NCBI Taxonomy" id="765440"/>
    <lineage>
        <taxon>Eukaryota</taxon>
        <taxon>Fungi</taxon>
        <taxon>Dikarya</taxon>
        <taxon>Basidiomycota</taxon>
        <taxon>Agaricomycotina</taxon>
        <taxon>Agaricomycetes</taxon>
        <taxon>Agaricomycetidae</taxon>
        <taxon>Atheliales</taxon>
        <taxon>Atheliaceae</taxon>
        <taxon>Piloderma</taxon>
    </lineage>
</organism>
<sequence>MNAGTTMTAHGKFRNEFYAKVVDRAQKVALPLCEAFINRRSSSNTEVPSVSVSPSYPDADKFPPIASFKKLENVIRNSPHDSPTPSGDFKSKLRSAQQPAKKTVSDDEPLVVVEADEAHTMTMRRSHPPHEWSNFGQFRQAMRSMNHCSLFSLFLSTTGKITQFTSSKDKDISGRVVAGMLLLIAPYTDLGFDQLAKKIAHDGNFTLDDITSDNHIAHYGRPMCGARFDFASSEIKDTIIQFGAMKLLGGVPYTRQSLNNHQTLACLAQRLPIEFHSTTYFEQSQEMEQIEGHLRVCLKIDAGFESMQTVSPSEPLFSEAAYWIMQDETFDAVRTLKMVLGGFAIHKGNRGELLVMLLLTLARDSAVGPPNRLGKPKLRWMSVTSFFEFLFHAPPRGHASNHPSIFNAKGYVVTSEGVSSYGKTFHTQFADSKFYFNHWIKVHQFGLLNVKYLLSLYCRGAAIQCANSQHGIDGLMPFLWRGTKLSRDNLGVCIWQAKNDPSFTDQANASLFEAMDPFTLKIFGDDSGSDIPVIRIVFVLAADTPSVQAVKVQRTTNGKGKSHITYDIWCSGLSPDNLLPVTADKEDVWQALLQRSHGWQDVYSGDRVPKGLRRSMNPGAALDGDHWSQWNDGDLFI</sequence>
<protein>
    <submittedName>
        <fullName evidence="2">Uncharacterized protein</fullName>
    </submittedName>
</protein>
<dbReference type="AlphaFoldDB" id="A0A0C3B6R5"/>
<gene>
    <name evidence="2" type="ORF">PILCRDRAFT_734716</name>
</gene>
<accession>A0A0C3B6R5</accession>
<keyword evidence="3" id="KW-1185">Reference proteome</keyword>
<dbReference type="Proteomes" id="UP000054166">
    <property type="component" value="Unassembled WGS sequence"/>
</dbReference>
<name>A0A0C3B6R5_PILCF</name>
<dbReference type="EMBL" id="KN833097">
    <property type="protein sequence ID" value="KIM73022.1"/>
    <property type="molecule type" value="Genomic_DNA"/>
</dbReference>
<dbReference type="PANTHER" id="PTHR33266">
    <property type="entry name" value="CHROMOSOME 15, WHOLE GENOME SHOTGUN SEQUENCE"/>
    <property type="match status" value="1"/>
</dbReference>
<reference evidence="2 3" key="1">
    <citation type="submission" date="2014-04" db="EMBL/GenBank/DDBJ databases">
        <authorList>
            <consortium name="DOE Joint Genome Institute"/>
            <person name="Kuo A."/>
            <person name="Tarkka M."/>
            <person name="Buscot F."/>
            <person name="Kohler A."/>
            <person name="Nagy L.G."/>
            <person name="Floudas D."/>
            <person name="Copeland A."/>
            <person name="Barry K.W."/>
            <person name="Cichocki N."/>
            <person name="Veneault-Fourrey C."/>
            <person name="LaButti K."/>
            <person name="Lindquist E.A."/>
            <person name="Lipzen A."/>
            <person name="Lundell T."/>
            <person name="Morin E."/>
            <person name="Murat C."/>
            <person name="Sun H."/>
            <person name="Tunlid A."/>
            <person name="Henrissat B."/>
            <person name="Grigoriev I.V."/>
            <person name="Hibbett D.S."/>
            <person name="Martin F."/>
            <person name="Nordberg H.P."/>
            <person name="Cantor M.N."/>
            <person name="Hua S.X."/>
        </authorList>
    </citation>
    <scope>NUCLEOTIDE SEQUENCE [LARGE SCALE GENOMIC DNA]</scope>
    <source>
        <strain evidence="2 3">F 1598</strain>
    </source>
</reference>
<evidence type="ECO:0000313" key="2">
    <source>
        <dbReference type="EMBL" id="KIM73022.1"/>
    </source>
</evidence>